<evidence type="ECO:0000256" key="4">
    <source>
        <dbReference type="ARBA" id="ARBA00022723"/>
    </source>
</evidence>
<keyword evidence="4" id="KW-0479">Metal-binding</keyword>
<dbReference type="AlphaFoldDB" id="X0X8K4"/>
<dbReference type="InterPro" id="IPR036021">
    <property type="entry name" value="Tungsten_al_ferr_oxy-like_C"/>
</dbReference>
<dbReference type="GO" id="GO:0009055">
    <property type="term" value="F:electron transfer activity"/>
    <property type="evidence" value="ECO:0007669"/>
    <property type="project" value="InterPro"/>
</dbReference>
<evidence type="ECO:0000256" key="1">
    <source>
        <dbReference type="ARBA" id="ARBA00001966"/>
    </source>
</evidence>
<dbReference type="EMBL" id="BARS01030394">
    <property type="protein sequence ID" value="GAG21306.1"/>
    <property type="molecule type" value="Genomic_DNA"/>
</dbReference>
<dbReference type="GO" id="GO:0051539">
    <property type="term" value="F:4 iron, 4 sulfur cluster binding"/>
    <property type="evidence" value="ECO:0007669"/>
    <property type="project" value="UniProtKB-KW"/>
</dbReference>
<name>X0X8K4_9ZZZZ</name>
<reference evidence="8" key="1">
    <citation type="journal article" date="2014" name="Front. Microbiol.">
        <title>High frequency of phylogenetically diverse reductive dehalogenase-homologous genes in deep subseafloor sedimentary metagenomes.</title>
        <authorList>
            <person name="Kawai M."/>
            <person name="Futagami T."/>
            <person name="Toyoda A."/>
            <person name="Takaki Y."/>
            <person name="Nishi S."/>
            <person name="Hori S."/>
            <person name="Arai W."/>
            <person name="Tsubouchi T."/>
            <person name="Morono Y."/>
            <person name="Uchiyama I."/>
            <person name="Ito T."/>
            <person name="Fujiyama A."/>
            <person name="Inagaki F."/>
            <person name="Takami H."/>
        </authorList>
    </citation>
    <scope>NUCLEOTIDE SEQUENCE</scope>
    <source>
        <strain evidence="8">Expedition CK06-06</strain>
    </source>
</reference>
<gene>
    <name evidence="8" type="ORF">S01H1_47406</name>
</gene>
<dbReference type="PANTHER" id="PTHR30038">
    <property type="entry name" value="ALDEHYDE FERREDOXIN OXIDOREDUCTASE"/>
    <property type="match status" value="1"/>
</dbReference>
<dbReference type="Gene3D" id="3.60.9.10">
    <property type="entry name" value="Aldehyde ferredoxin oxidoreductase, N-terminal domain"/>
    <property type="match status" value="1"/>
</dbReference>
<dbReference type="InterPro" id="IPR013984">
    <property type="entry name" value="Ald_Fedxn_OxRdtase_dom2"/>
</dbReference>
<keyword evidence="5" id="KW-0408">Iron</keyword>
<dbReference type="Gene3D" id="1.10.569.10">
    <property type="entry name" value="Aldehyde Ferredoxin Oxidoreductase Protein, subunit A, domain 2"/>
    <property type="match status" value="1"/>
</dbReference>
<sequence length="263" mass="27866">LEKGVDPLGPDNKIIYMTGPLTGTISPSSGRFSAVTKSPLTGLWGEANSGGQWGRDLKRAGFDGIIIEGVAPRPVYLVVDHGKAELRDAEGIWGTSVAETTKSIKDALGKRFNVSCIGVAGENLVRYSAILNDVHRALGRCGLGAVMGSKRLKAIAVAGNQKFTLADREAFREAAKRASDFANESLLKMTLEVYGTAMVLDLVNVKGGFPTRNWQSGTCSYADAINGPAINEKILVGRKACFACPIACGRVIEVKSGKYACQG</sequence>
<protein>
    <recommendedName>
        <fullName evidence="7">Aldehyde ferredoxin oxidoreductase N-terminal domain-containing protein</fullName>
    </recommendedName>
</protein>
<evidence type="ECO:0000259" key="7">
    <source>
        <dbReference type="SMART" id="SM00790"/>
    </source>
</evidence>
<feature type="non-terminal residue" evidence="8">
    <location>
        <position position="1"/>
    </location>
</feature>
<dbReference type="SMART" id="SM00790">
    <property type="entry name" value="AFOR_N"/>
    <property type="match status" value="1"/>
</dbReference>
<comment type="similarity">
    <text evidence="2">Belongs to the AOR/FOR family.</text>
</comment>
<dbReference type="InterPro" id="IPR036503">
    <property type="entry name" value="Ald_Fedxn_OxRdtase_N_sf"/>
</dbReference>
<dbReference type="GO" id="GO:0016625">
    <property type="term" value="F:oxidoreductase activity, acting on the aldehyde or oxo group of donors, iron-sulfur protein as acceptor"/>
    <property type="evidence" value="ECO:0007669"/>
    <property type="project" value="InterPro"/>
</dbReference>
<dbReference type="Pfam" id="PF01314">
    <property type="entry name" value="AFOR_C"/>
    <property type="match status" value="1"/>
</dbReference>
<evidence type="ECO:0000256" key="3">
    <source>
        <dbReference type="ARBA" id="ARBA00022485"/>
    </source>
</evidence>
<dbReference type="SUPFAM" id="SSF56228">
    <property type="entry name" value="Aldehyde ferredoxin oxidoreductase, N-terminal domain"/>
    <property type="match status" value="1"/>
</dbReference>
<evidence type="ECO:0000256" key="2">
    <source>
        <dbReference type="ARBA" id="ARBA00011032"/>
    </source>
</evidence>
<comment type="cofactor">
    <cofactor evidence="1">
        <name>[4Fe-4S] cluster</name>
        <dbReference type="ChEBI" id="CHEBI:49883"/>
    </cofactor>
</comment>
<feature type="non-terminal residue" evidence="8">
    <location>
        <position position="263"/>
    </location>
</feature>
<dbReference type="InterPro" id="IPR013983">
    <property type="entry name" value="Ald_Fedxn_OxRdtase_N"/>
</dbReference>
<dbReference type="Pfam" id="PF02730">
    <property type="entry name" value="AFOR_N"/>
    <property type="match status" value="1"/>
</dbReference>
<keyword evidence="6" id="KW-0411">Iron-sulfur</keyword>
<evidence type="ECO:0000256" key="5">
    <source>
        <dbReference type="ARBA" id="ARBA00023004"/>
    </source>
</evidence>
<accession>X0X8K4</accession>
<dbReference type="GO" id="GO:0046872">
    <property type="term" value="F:metal ion binding"/>
    <property type="evidence" value="ECO:0007669"/>
    <property type="project" value="UniProtKB-KW"/>
</dbReference>
<dbReference type="InterPro" id="IPR001203">
    <property type="entry name" value="OxRdtase_Ald_Fedxn_C"/>
</dbReference>
<evidence type="ECO:0000256" key="6">
    <source>
        <dbReference type="ARBA" id="ARBA00023014"/>
    </source>
</evidence>
<proteinExistence type="inferred from homology"/>
<keyword evidence="3" id="KW-0004">4Fe-4S</keyword>
<dbReference type="SUPFAM" id="SSF48310">
    <property type="entry name" value="Aldehyde ferredoxin oxidoreductase, C-terminal domains"/>
    <property type="match status" value="1"/>
</dbReference>
<feature type="domain" description="Aldehyde ferredoxin oxidoreductase N-terminal" evidence="7">
    <location>
        <begin position="1"/>
        <end position="161"/>
    </location>
</feature>
<evidence type="ECO:0000313" key="8">
    <source>
        <dbReference type="EMBL" id="GAG21306.1"/>
    </source>
</evidence>
<organism evidence="8">
    <name type="scientific">marine sediment metagenome</name>
    <dbReference type="NCBI Taxonomy" id="412755"/>
    <lineage>
        <taxon>unclassified sequences</taxon>
        <taxon>metagenomes</taxon>
        <taxon>ecological metagenomes</taxon>
    </lineage>
</organism>
<comment type="caution">
    <text evidence="8">The sequence shown here is derived from an EMBL/GenBank/DDBJ whole genome shotgun (WGS) entry which is preliminary data.</text>
</comment>
<dbReference type="InterPro" id="IPR051919">
    <property type="entry name" value="W-dependent_AOR"/>
</dbReference>
<dbReference type="PANTHER" id="PTHR30038:SF0">
    <property type="entry name" value="TUNGSTEN-CONTAINING ALDEHYDE FERREDOXIN OXIDOREDUCTASE"/>
    <property type="match status" value="1"/>
</dbReference>